<reference evidence="8" key="2">
    <citation type="journal article" date="2019" name="Int. J. Syst. Evol. Microbiol.">
        <title>Gordonibacter faecihominis is a later heterotypic synonym of Gordonibacter urolithinfaciens.</title>
        <authorList>
            <person name="Danylec N."/>
            <person name="Stoll D.A."/>
            <person name="Huch M."/>
        </authorList>
    </citation>
    <scope>NUCLEOTIDE SEQUENCE</scope>
    <source>
        <strain evidence="8">DSM 27213</strain>
    </source>
</reference>
<dbReference type="Gene3D" id="3.40.50.620">
    <property type="entry name" value="HUPs"/>
    <property type="match status" value="1"/>
</dbReference>
<feature type="compositionally biased region" description="Low complexity" evidence="4">
    <location>
        <begin position="146"/>
        <end position="171"/>
    </location>
</feature>
<evidence type="ECO:0000256" key="2">
    <source>
        <dbReference type="ARBA" id="ARBA00022741"/>
    </source>
</evidence>
<dbReference type="SUPFAM" id="SSF52402">
    <property type="entry name" value="Adenine nucleotide alpha hydrolases-like"/>
    <property type="match status" value="1"/>
</dbReference>
<evidence type="ECO:0000313" key="10">
    <source>
        <dbReference type="Proteomes" id="UP000462865"/>
    </source>
</evidence>
<comment type="caution">
    <text evidence="7">The sequence shown here is derived from an EMBL/GenBank/DDBJ whole genome shotgun (WGS) entry which is preliminary data.</text>
</comment>
<keyword evidence="11" id="KW-1185">Reference proteome</keyword>
<dbReference type="InterPro" id="IPR014729">
    <property type="entry name" value="Rossmann-like_a/b/a_fold"/>
</dbReference>
<evidence type="ECO:0000259" key="5">
    <source>
        <dbReference type="Pfam" id="PF00582"/>
    </source>
</evidence>
<comment type="similarity">
    <text evidence="1">Belongs to the universal stress protein A family.</text>
</comment>
<dbReference type="PRINTS" id="PR01438">
    <property type="entry name" value="UNVRSLSTRESS"/>
</dbReference>
<feature type="region of interest" description="Disordered" evidence="4">
    <location>
        <begin position="146"/>
        <end position="188"/>
    </location>
</feature>
<evidence type="ECO:0000256" key="1">
    <source>
        <dbReference type="ARBA" id="ARBA00008791"/>
    </source>
</evidence>
<evidence type="ECO:0000313" key="6">
    <source>
        <dbReference type="EMBL" id="MSA93860.1"/>
    </source>
</evidence>
<reference evidence="8" key="3">
    <citation type="journal article" date="2019" name="Microbiol. Resour. Announc.">
        <title>Draft Genome Sequences of Type Strains of Gordonibacter faecihominis, Paraeggerthella hongkongensis, Parvibacter caecicola,Slackia equolifaciens, Slackia faecicanis, and Slackia isoflavoniconvertens.</title>
        <authorList>
            <person name="Danylec N."/>
            <person name="Stoll D.A."/>
            <person name="Dotsch A."/>
            <person name="Huch M."/>
        </authorList>
    </citation>
    <scope>NUCLEOTIDE SEQUENCE</scope>
    <source>
        <strain evidence="8">DSM 27213</strain>
    </source>
</reference>
<dbReference type="InterPro" id="IPR006016">
    <property type="entry name" value="UspA"/>
</dbReference>
<evidence type="ECO:0000256" key="4">
    <source>
        <dbReference type="SAM" id="MobiDB-lite"/>
    </source>
</evidence>
<dbReference type="RefSeq" id="WP_087189959.1">
    <property type="nucleotide sequence ID" value="NZ_CP168029.1"/>
</dbReference>
<sequence length="188" mass="18723">MWCSKVLVAYDGSTPSAKALDLAQSIGAQDERIELVFVHVLKLFALGTGAEGPLIEEANRVHAALQQLAERVPNRAHAHLLKGTSPADLLLKCAEDEGCDLIVMGSRGKGGVKGYLGSVSYAVVQGSPVAVLIAKDAPGAGAAGGAMAAAADAPGAGESAATTPAAETPGTGSQGANLTGAPNDKAAR</sequence>
<organism evidence="7 11">
    <name type="scientific">Gordonibacter urolithinfaciens</name>
    <dbReference type="NCBI Taxonomy" id="1335613"/>
    <lineage>
        <taxon>Bacteria</taxon>
        <taxon>Bacillati</taxon>
        <taxon>Actinomycetota</taxon>
        <taxon>Coriobacteriia</taxon>
        <taxon>Eggerthellales</taxon>
        <taxon>Eggerthellaceae</taxon>
        <taxon>Gordonibacter</taxon>
    </lineage>
</organism>
<evidence type="ECO:0000256" key="3">
    <source>
        <dbReference type="ARBA" id="ARBA00022840"/>
    </source>
</evidence>
<dbReference type="GO" id="GO:0005524">
    <property type="term" value="F:ATP binding"/>
    <property type="evidence" value="ECO:0007669"/>
    <property type="project" value="UniProtKB-KW"/>
</dbReference>
<dbReference type="Proteomes" id="UP000462865">
    <property type="component" value="Unassembled WGS sequence"/>
</dbReference>
<dbReference type="EMBL" id="WKZA01000004">
    <property type="protein sequence ID" value="MSA93860.1"/>
    <property type="molecule type" value="Genomic_DNA"/>
</dbReference>
<dbReference type="PANTHER" id="PTHR46268">
    <property type="entry name" value="STRESS RESPONSE PROTEIN NHAX"/>
    <property type="match status" value="1"/>
</dbReference>
<evidence type="ECO:0000313" key="8">
    <source>
        <dbReference type="EMBL" id="ROT91512.1"/>
    </source>
</evidence>
<dbReference type="PANTHER" id="PTHR46268:SF27">
    <property type="entry name" value="UNIVERSAL STRESS PROTEIN RV2623"/>
    <property type="match status" value="1"/>
</dbReference>
<evidence type="ECO:0000313" key="7">
    <source>
        <dbReference type="EMBL" id="MVN14063.1"/>
    </source>
</evidence>
<reference evidence="7 11" key="5">
    <citation type="submission" date="2019-11" db="EMBL/GenBank/DDBJ databases">
        <title>Whole genome shotgun sequencing (WGS) data from Adlercreutzia equolifaciens ResAG-91, Eggerthella lenta MRI-F36, MRI-F37, MRI-F40, ResAG-49, ResAG-88, ResAG-121, ResAG-145, and Gordonibacter sp. ResAG-5, ResAG-26, ResAG-43, ResAG-50, ResAG-59.</title>
        <authorList>
            <person name="Stoll D.A."/>
            <person name="Danylec N."/>
            <person name="Franz C.M.A.P."/>
            <person name="Huch M."/>
        </authorList>
    </citation>
    <scope>NUCLEOTIDE SEQUENCE [LARGE SCALE GENOMIC DNA]</scope>
    <source>
        <strain evidence="7 11">ResAG-59</strain>
    </source>
</reference>
<protein>
    <submittedName>
        <fullName evidence="7">Universal stress protein</fullName>
    </submittedName>
</protein>
<proteinExistence type="inferred from homology"/>
<reference evidence="9" key="1">
    <citation type="submission" date="2018-05" db="EMBL/GenBank/DDBJ databases">
        <title>Genome Sequencing of selected type strains of the family Eggerthellaceae.</title>
        <authorList>
            <person name="Danylec N."/>
            <person name="Stoll D.A."/>
            <person name="Doetsch A."/>
            <person name="Huch M."/>
        </authorList>
    </citation>
    <scope>NUCLEOTIDE SEQUENCE [LARGE SCALE GENOMIC DNA]</scope>
    <source>
        <strain evidence="9">DSM 27213</strain>
    </source>
</reference>
<accession>A0A1Y4G903</accession>
<dbReference type="CDD" id="cd00293">
    <property type="entry name" value="USP-like"/>
    <property type="match status" value="1"/>
</dbReference>
<evidence type="ECO:0000313" key="11">
    <source>
        <dbReference type="Proteomes" id="UP000468327"/>
    </source>
</evidence>
<feature type="domain" description="UspA" evidence="5">
    <location>
        <begin position="5"/>
        <end position="135"/>
    </location>
</feature>
<name>A0A1Y4G903_9ACTN</name>
<dbReference type="EMBL" id="WPOC01000002">
    <property type="protein sequence ID" value="MVN14063.1"/>
    <property type="molecule type" value="Genomic_DNA"/>
</dbReference>
<dbReference type="Proteomes" id="UP000285258">
    <property type="component" value="Unassembled WGS sequence"/>
</dbReference>
<evidence type="ECO:0000313" key="9">
    <source>
        <dbReference type="Proteomes" id="UP000285258"/>
    </source>
</evidence>
<keyword evidence="2" id="KW-0547">Nucleotide-binding</keyword>
<dbReference type="AlphaFoldDB" id="A0A1Y4G903"/>
<dbReference type="EMBL" id="QIBW01000002">
    <property type="protein sequence ID" value="ROT91512.1"/>
    <property type="molecule type" value="Genomic_DNA"/>
</dbReference>
<keyword evidence="3" id="KW-0067">ATP-binding</keyword>
<dbReference type="Proteomes" id="UP000468327">
    <property type="component" value="Unassembled WGS sequence"/>
</dbReference>
<dbReference type="InterPro" id="IPR006015">
    <property type="entry name" value="Universal_stress_UspA"/>
</dbReference>
<dbReference type="Pfam" id="PF00582">
    <property type="entry name" value="Usp"/>
    <property type="match status" value="1"/>
</dbReference>
<reference evidence="6 10" key="4">
    <citation type="journal article" date="2019" name="Nat. Med.">
        <title>A library of human gut bacterial isolates paired with longitudinal multiomics data enables mechanistic microbiome research.</title>
        <authorList>
            <person name="Poyet M."/>
            <person name="Groussin M."/>
            <person name="Gibbons S.M."/>
            <person name="Avila-Pacheco J."/>
            <person name="Jiang X."/>
            <person name="Kearney S.M."/>
            <person name="Perrotta A.R."/>
            <person name="Berdy B."/>
            <person name="Zhao S."/>
            <person name="Lieberman T.D."/>
            <person name="Swanson P.K."/>
            <person name="Smith M."/>
            <person name="Roesemann S."/>
            <person name="Alexander J.E."/>
            <person name="Rich S.A."/>
            <person name="Livny J."/>
            <person name="Vlamakis H."/>
            <person name="Clish C."/>
            <person name="Bullock K."/>
            <person name="Deik A."/>
            <person name="Scott J."/>
            <person name="Pierce K.A."/>
            <person name="Xavier R.J."/>
            <person name="Alm E.J."/>
        </authorList>
    </citation>
    <scope>NUCLEOTIDE SEQUENCE [LARGE SCALE GENOMIC DNA]</scope>
    <source>
        <strain evidence="6 10">BIOML-A1</strain>
    </source>
</reference>
<gene>
    <name evidence="8" type="ORF">DMP12_02355</name>
    <name evidence="6" type="ORF">GKG38_02000</name>
    <name evidence="7" type="ORF">GO738_01610</name>
</gene>